<feature type="compositionally biased region" description="Basic and acidic residues" evidence="19">
    <location>
        <begin position="1821"/>
        <end position="1834"/>
    </location>
</feature>
<dbReference type="InterPro" id="IPR002077">
    <property type="entry name" value="VDCCAlpha1"/>
</dbReference>
<comment type="function">
    <text evidence="18">Voltage-sensitive calcium channels (VSCC) mediate the entry of calcium ions into excitable cells and are also involved in a variety of calcium-dependent processes, including muscle contraction, hormone or neurotransmitter release, gene expression, cell motility, cell division and cell death.</text>
</comment>
<feature type="compositionally biased region" description="Polar residues" evidence="19">
    <location>
        <begin position="41"/>
        <end position="52"/>
    </location>
</feature>
<keyword evidence="10 20" id="KW-1133">Transmembrane helix</keyword>
<reference evidence="22" key="2">
    <citation type="submission" date="2025-08" db="UniProtKB">
        <authorList>
            <consortium name="Ensembl"/>
        </authorList>
    </citation>
    <scope>IDENTIFICATION</scope>
</reference>
<feature type="transmembrane region" description="Helical" evidence="20">
    <location>
        <begin position="1272"/>
        <end position="1294"/>
    </location>
</feature>
<evidence type="ECO:0000259" key="21">
    <source>
        <dbReference type="SMART" id="SM01062"/>
    </source>
</evidence>
<gene>
    <name evidence="22" type="primary">CACNA1D</name>
</gene>
<feature type="region of interest" description="Disordered" evidence="19">
    <location>
        <begin position="450"/>
        <end position="509"/>
    </location>
</feature>
<comment type="catalytic activity">
    <reaction evidence="15">
        <text>Ca(2+)(in) = Ca(2+)(out)</text>
        <dbReference type="Rhea" id="RHEA:29671"/>
        <dbReference type="ChEBI" id="CHEBI:29108"/>
    </reaction>
</comment>
<dbReference type="Pfam" id="PF16885">
    <property type="entry name" value="CAC1F_C"/>
    <property type="match status" value="1"/>
</dbReference>
<feature type="compositionally biased region" description="Basic and acidic residues" evidence="19">
    <location>
        <begin position="800"/>
        <end position="820"/>
    </location>
</feature>
<evidence type="ECO:0000313" key="23">
    <source>
        <dbReference type="Proteomes" id="UP001501920"/>
    </source>
</evidence>
<feature type="compositionally biased region" description="Low complexity" evidence="19">
    <location>
        <begin position="1775"/>
        <end position="1787"/>
    </location>
</feature>
<feature type="compositionally biased region" description="Polar residues" evidence="19">
    <location>
        <begin position="482"/>
        <end position="506"/>
    </location>
</feature>
<comment type="subcellular location">
    <subcellularLocation>
        <location evidence="1 18">Membrane</location>
        <topology evidence="1 18">Multi-pass membrane protein</topology>
    </subcellularLocation>
</comment>
<evidence type="ECO:0000256" key="17">
    <source>
        <dbReference type="PIRSR" id="PIRSR602077-3"/>
    </source>
</evidence>
<feature type="region of interest" description="Disordered" evidence="19">
    <location>
        <begin position="1716"/>
        <end position="1735"/>
    </location>
</feature>
<organism evidence="22 23">
    <name type="scientific">Pygocentrus nattereri</name>
    <name type="common">Red-bellied piranha</name>
    <dbReference type="NCBI Taxonomy" id="42514"/>
    <lineage>
        <taxon>Eukaryota</taxon>
        <taxon>Metazoa</taxon>
        <taxon>Chordata</taxon>
        <taxon>Craniata</taxon>
        <taxon>Vertebrata</taxon>
        <taxon>Euteleostomi</taxon>
        <taxon>Actinopterygii</taxon>
        <taxon>Neopterygii</taxon>
        <taxon>Teleostei</taxon>
        <taxon>Ostariophysi</taxon>
        <taxon>Characiformes</taxon>
        <taxon>Characoidei</taxon>
        <taxon>Pygocentrus</taxon>
    </lineage>
</organism>
<dbReference type="Gene3D" id="6.10.250.2180">
    <property type="match status" value="1"/>
</dbReference>
<dbReference type="InterPro" id="IPR005821">
    <property type="entry name" value="Ion_trans_dom"/>
</dbReference>
<dbReference type="Pfam" id="PF00520">
    <property type="entry name" value="Ion_trans"/>
    <property type="match status" value="4"/>
</dbReference>
<evidence type="ECO:0000256" key="11">
    <source>
        <dbReference type="ARBA" id="ARBA00023065"/>
    </source>
</evidence>
<dbReference type="Pfam" id="PF16905">
    <property type="entry name" value="GPHH"/>
    <property type="match status" value="1"/>
</dbReference>
<feature type="transmembrane region" description="Helical" evidence="20">
    <location>
        <begin position="132"/>
        <end position="149"/>
    </location>
</feature>
<dbReference type="SMART" id="SM01062">
    <property type="entry name" value="Ca_chan_IQ"/>
    <property type="match status" value="1"/>
</dbReference>
<dbReference type="Ensembl" id="ENSPNAT00000013407.2">
    <property type="protein sequence ID" value="ENSPNAP00000023128.2"/>
    <property type="gene ID" value="ENSPNAG00000007859.2"/>
</dbReference>
<feature type="transmembrane region" description="Helical" evidence="20">
    <location>
        <begin position="1238"/>
        <end position="1260"/>
    </location>
</feature>
<feature type="transmembrane region" description="Helical" evidence="20">
    <location>
        <begin position="746"/>
        <end position="770"/>
    </location>
</feature>
<dbReference type="InterPro" id="IPR031649">
    <property type="entry name" value="GPHH_dom"/>
</dbReference>
<keyword evidence="9 18" id="KW-0851">Voltage-gated channel</keyword>
<feature type="compositionally biased region" description="Polar residues" evidence="19">
    <location>
        <begin position="2128"/>
        <end position="2139"/>
    </location>
</feature>
<keyword evidence="17" id="KW-0325">Glycoprotein</keyword>
<feature type="transmembrane region" description="Helical" evidence="20">
    <location>
        <begin position="1466"/>
        <end position="1489"/>
    </location>
</feature>
<feature type="transmembrane region" description="Helical" evidence="20">
    <location>
        <begin position="579"/>
        <end position="601"/>
    </location>
</feature>
<feature type="transmembrane region" description="Helical" evidence="20">
    <location>
        <begin position="1127"/>
        <end position="1148"/>
    </location>
</feature>
<keyword evidence="14" id="KW-0407">Ion channel</keyword>
<feature type="region of interest" description="Disordered" evidence="19">
    <location>
        <begin position="780"/>
        <end position="839"/>
    </location>
</feature>
<dbReference type="InterPro" id="IPR014873">
    <property type="entry name" value="VDCC_a1su_IQ"/>
</dbReference>
<keyword evidence="4 18" id="KW-0107">Calcium channel</keyword>
<evidence type="ECO:0000256" key="8">
    <source>
        <dbReference type="ARBA" id="ARBA00022837"/>
    </source>
</evidence>
<reference evidence="22 23" key="1">
    <citation type="submission" date="2020-10" db="EMBL/GenBank/DDBJ databases">
        <title>Pygocentrus nattereri (red-bellied piranha) genome, fPygNat1, primary haplotype.</title>
        <authorList>
            <person name="Myers G."/>
            <person name="Meyer A."/>
            <person name="Karagic N."/>
            <person name="Pippel M."/>
            <person name="Winkler S."/>
            <person name="Tracey A."/>
            <person name="Wood J."/>
            <person name="Formenti G."/>
            <person name="Howe K."/>
            <person name="Fedrigo O."/>
            <person name="Jarvis E.D."/>
        </authorList>
    </citation>
    <scope>NUCLEOTIDE SEQUENCE [LARGE SCALE GENOMIC DNA]</scope>
</reference>
<feature type="region of interest" description="Disordered" evidence="19">
    <location>
        <begin position="2124"/>
        <end position="2158"/>
    </location>
</feature>
<keyword evidence="5 20" id="KW-0812">Transmembrane</keyword>
<dbReference type="PRINTS" id="PR01630">
    <property type="entry name" value="LVDCCALPHA1"/>
</dbReference>
<evidence type="ECO:0000256" key="18">
    <source>
        <dbReference type="RuleBase" id="RU003808"/>
    </source>
</evidence>
<comment type="similarity">
    <text evidence="18">Belongs to the calcium channel alpha-1 subunit (TC 1.A.1.11) family.</text>
</comment>
<dbReference type="Proteomes" id="UP001501920">
    <property type="component" value="Chromosome 29"/>
</dbReference>
<evidence type="ECO:0000313" key="22">
    <source>
        <dbReference type="Ensembl" id="ENSPNAP00000023128.2"/>
    </source>
</evidence>
<dbReference type="PANTHER" id="PTHR45628:SF11">
    <property type="entry name" value="VOLTAGE-DEPENDENT L-TYPE CALCIUM CHANNEL SUBUNIT ALPHA-1D"/>
    <property type="match status" value="1"/>
</dbReference>
<feature type="compositionally biased region" description="Low complexity" evidence="19">
    <location>
        <begin position="20"/>
        <end position="38"/>
    </location>
</feature>
<evidence type="ECO:0000256" key="14">
    <source>
        <dbReference type="ARBA" id="ARBA00023303"/>
    </source>
</evidence>
<feature type="region of interest" description="Disordered" evidence="19">
    <location>
        <begin position="1745"/>
        <end position="1834"/>
    </location>
</feature>
<dbReference type="FunFam" id="1.20.120.350:FF:000006">
    <property type="entry name" value="Voltage-dependent L-type calcium channel subunit alpha"/>
    <property type="match status" value="1"/>
</dbReference>
<feature type="binding site" evidence="16">
    <location>
        <position position="365"/>
    </location>
    <ligand>
        <name>Ca(2+)</name>
        <dbReference type="ChEBI" id="CHEBI:29108"/>
    </ligand>
</feature>
<evidence type="ECO:0000256" key="13">
    <source>
        <dbReference type="ARBA" id="ARBA00023157"/>
    </source>
</evidence>
<name>A0A3B4DI57_PYGNA</name>
<keyword evidence="11" id="KW-0406">Ion transport</keyword>
<evidence type="ECO:0000256" key="4">
    <source>
        <dbReference type="ARBA" id="ARBA00022673"/>
    </source>
</evidence>
<dbReference type="PRINTS" id="PR00167">
    <property type="entry name" value="CACHANNEL"/>
</dbReference>
<sequence length="2170" mass="244462">MAFVPWRPGRRGANYASGTRAPPSSEAPPSWSESPSRSRQAHPQTASLSWQAAINAARSAKGDNPQTMSGQSVAGSTPVGSLSQRKRQQYAKSKKQGSSTNSRPPRALFCLTLNNPIRRACISLVEWKPFDIFILLSIFANCVALAVYVPFPEDDSNSTNHDLETVEYAFLIIFTIETFLKIIAYGLVMHQNSYVRNGWNMLDFVIVIVGLFSVVLELMTKEGDSSQSGGKPGGFDVKALRAFRVLRPLRLVSGVPSLQVVLNSIIKAMVPLLHIALLVLFVIIIYAIIGLELFIGKMHSSCYVNGTRTLAEEEPAPCSLSGHGRHCTVNGTVCKDGWQGPNNGITNFDNFLFAMLTVFQCITMEGWTEVLYWMNDAMGFELPWVYFVSLVIFGSFFVLNLVLGVLSGEFSKEREKAKARGDFQKLREKQQLEEDLKGYLDWITQAEDIDPENDEEGDQEGKRNRVTMADLTQKKKAGKSGWFSQSTETQASMPTSETESVNTDNPNGEDDKARCCGPICRSWRRWNRFCRRKCRAAVKSTTFYWLVILLVFLNTLTISSEHYNQPEWLTEVQEVANKVLLAMFTCEMLIKMYSLGLQAYFVSLFNRFDCFVVCGGIVETILVELEIMSPLGISVFRCVRLLRIFKVTRHWASLSNLVASLLNSMKSIASLLLLLFLFIIIFSLLGMQLFGGKFNFDETVTKRSTFDNFPQALLTVFQILTGEDWNTVMYDGIMAYGGPSSSGMVVCIYFIILFICGNYILLNVFLAIAVDNLADAESLNSAQKEEEEKNKRRKRARSGSTDKKEEKKPEGQDEETKIPLEEQPMDEEREAAVQSTGALRTSASTVTLNTTAIIRYTSNDTSPGMCAYTGEDDEDEPEVPSGPRPQRLSELSLKEKTPPIPEGSAFFIFSSTNPIRVSCHRLINHQIFTNLILVFIMLSSVSLAAEDPIRSFSTRNIILGYFDYAFTAIFTVEILLKMTAFGAFLHKGAFCRNYFNLLDLLVVGVSLVSFGIQSSAISVVKILRVLRVLRPLRAINRAKGLKHVVQCVFVAIRTIGNIMIVTTLLQFMFACIGVQLFKGKFYRCTDEAKSSPEECKGTYILYNIGDNALPQVRERIWYNSEFNFDDVLMAMMALFTVSTFEGWPALLYKAIDSNRENMGPIYNYRVEISIFFIIYIIIIAFFMMNIFVGFVIVTFQEQGEKEYKNCELDKNQRQCVEYALKARPLRRYIPKNRYQYKFWYVVNSTGFEYVMFVLIILNTLCLAIQHHGQSHLFNYAMDILNMVFTGVFTVEMILKLVAFKPRHYFADAWNTFDALIVVGSVVDIAITEINNTEDSARISITFFRLFRVMRLVKLLSRGEGIRTLLWTFIKSFQALPYVALLIAMLFFIYAVIGMQVFGKIAMVDGTSINRNNNFQTFPQAVLLLFRCATGEAWQEIMLACLPGKLCDSESDYNPGEERTCGSGFAIIYFISFYMLCAFLIINLFVAVIMDNFDYLTRDWSILGPHHLDEFKRIWSEYDPEAKGRIKHLDVVTLLRRIQPPLGFGKLCPHRVACKRLVAMNMPLNSDGTVMFNATLFALVRTALKIKTEGNLEQANEELRAVIKKIWKRTSTKLLDQVVPPAGDDEVTVGKFYATFLIQDYFRKFKKRKELGLVGRHNTNLNTTIALQAGLRTLHDIGPEIRRAISCDLQDEGLVDFNPDEEEEIYRRNGGLFGNHLNHVNGDHRGPTHSTNVTQRPLQVPPLPFYIQVDPPPHPLYSPNQDSHHYSHSNPNSTYLKSPKSSNSNLNNANVPCGPIGGQCPSRADGPRSQVSSLGSYLNPRSDGESHQKSHFKRSDVTAGCYPTICREDSTHDPPSDDDRASGEYYSGEEFHEEDLMLSGDRTHREYQDTVSDFEPDAPDGYQEPECFYDDDEQPIFQEPKKSPKKRLLPSTPQTPLRPSFNFECLRRQSSQDEIPLSPSLHHHTALPLQLMQHQVMAVAGLDSSRLSPTRSIRSWVTPPATPPSYTPLIQVDWHGAPPSTCSTPALARRSSWYTQQGRDKSHRSATPTHSHLQIPPGYCSQYLQQRGSAHSLVEAVLISEGLGKYAKDPKFVAATKHEIADACEMTIDEMESAASNLLNGSLGDVAGSDSTGTSQSNTDRNLHDYSDEEVEPSSKYEEDLTDEMICISNL</sequence>
<reference evidence="22" key="3">
    <citation type="submission" date="2025-09" db="UniProtKB">
        <authorList>
            <consortium name="Ensembl"/>
        </authorList>
    </citation>
    <scope>IDENTIFICATION</scope>
</reference>
<feature type="transmembrane region" description="Helical" evidence="20">
    <location>
        <begin position="1374"/>
        <end position="1392"/>
    </location>
</feature>
<feature type="transmembrane region" description="Helical" evidence="20">
    <location>
        <begin position="272"/>
        <end position="295"/>
    </location>
</feature>
<dbReference type="FunFam" id="1.20.120.350:FF:000027">
    <property type="entry name" value="Voltage-dependent L-type calcium channel subunit alpha"/>
    <property type="match status" value="1"/>
</dbReference>
<proteinExistence type="inferred from homology"/>
<dbReference type="PANTHER" id="PTHR45628">
    <property type="entry name" value="VOLTAGE-DEPENDENT CALCIUM CHANNEL TYPE A SUBUNIT ALPHA-1"/>
    <property type="match status" value="1"/>
</dbReference>
<evidence type="ECO:0000256" key="6">
    <source>
        <dbReference type="ARBA" id="ARBA00022723"/>
    </source>
</evidence>
<feature type="transmembrane region" description="Helical" evidence="20">
    <location>
        <begin position="1169"/>
        <end position="1195"/>
    </location>
</feature>
<feature type="compositionally biased region" description="Basic residues" evidence="19">
    <location>
        <begin position="84"/>
        <end position="95"/>
    </location>
</feature>
<feature type="glycosylation site" description="N-linked (GlcNAc...) asparagine" evidence="17">
    <location>
        <position position="330"/>
    </location>
</feature>
<feature type="compositionally biased region" description="Polar residues" evidence="19">
    <location>
        <begin position="64"/>
        <end position="83"/>
    </location>
</feature>
<feature type="region of interest" description="Disordered" evidence="19">
    <location>
        <begin position="1"/>
        <end position="103"/>
    </location>
</feature>
<protein>
    <recommendedName>
        <fullName evidence="18">Voltage-dependent L-type calcium channel subunit alpha</fullName>
    </recommendedName>
</protein>
<evidence type="ECO:0000256" key="19">
    <source>
        <dbReference type="SAM" id="MobiDB-lite"/>
    </source>
</evidence>
<feature type="compositionally biased region" description="Pro residues" evidence="19">
    <location>
        <begin position="1745"/>
        <end position="1755"/>
    </location>
</feature>
<dbReference type="Pfam" id="PF08763">
    <property type="entry name" value="Ca_chan_IQ"/>
    <property type="match status" value="1"/>
</dbReference>
<dbReference type="FunFam" id="1.10.238.10:FF:000063">
    <property type="entry name" value="Voltage-dependent N-type calcium channel subunit alpha"/>
    <property type="match status" value="1"/>
</dbReference>
<evidence type="ECO:0000256" key="1">
    <source>
        <dbReference type="ARBA" id="ARBA00004141"/>
    </source>
</evidence>
<dbReference type="InterPro" id="IPR031688">
    <property type="entry name" value="CAC1F_C"/>
</dbReference>
<feature type="transmembrane region" description="Helical" evidence="20">
    <location>
        <begin position="384"/>
        <end position="406"/>
    </location>
</feature>
<keyword evidence="13" id="KW-1015">Disulfide bond</keyword>
<evidence type="ECO:0000256" key="16">
    <source>
        <dbReference type="PIRSR" id="PIRSR602077-1"/>
    </source>
</evidence>
<dbReference type="Gene3D" id="6.10.250.2500">
    <property type="match status" value="1"/>
</dbReference>
<dbReference type="InterPro" id="IPR027359">
    <property type="entry name" value="Volt_channel_dom_sf"/>
</dbReference>
<dbReference type="GO" id="GO:0098703">
    <property type="term" value="P:calcium ion import across plasma membrane"/>
    <property type="evidence" value="ECO:0007669"/>
    <property type="project" value="TreeGrafter"/>
</dbReference>
<feature type="binding site" evidence="16">
    <location>
        <position position="1141"/>
    </location>
    <ligand>
        <name>Ca(2+)</name>
        <dbReference type="ChEBI" id="CHEBI:29108"/>
    </ligand>
</feature>
<keyword evidence="6 16" id="KW-0479">Metal-binding</keyword>
<dbReference type="GO" id="GO:0005891">
    <property type="term" value="C:voltage-gated calcium channel complex"/>
    <property type="evidence" value="ECO:0007669"/>
    <property type="project" value="InterPro"/>
</dbReference>
<keyword evidence="23" id="KW-1185">Reference proteome</keyword>
<feature type="transmembrane region" description="Helical" evidence="20">
    <location>
        <begin position="957"/>
        <end position="980"/>
    </location>
</feature>
<feature type="transmembrane region" description="Helical" evidence="20">
    <location>
        <begin position="351"/>
        <end position="372"/>
    </location>
</feature>
<keyword evidence="3 18" id="KW-0109">Calcium transport</keyword>
<dbReference type="FunFam" id="1.20.120.350:FF:000010">
    <property type="entry name" value="Voltage-dependent L-type calcium channel subunit alpha"/>
    <property type="match status" value="1"/>
</dbReference>
<dbReference type="GO" id="GO:0046872">
    <property type="term" value="F:metal ion binding"/>
    <property type="evidence" value="ECO:0007669"/>
    <property type="project" value="UniProtKB-KW"/>
</dbReference>
<dbReference type="InterPro" id="IPR005446">
    <property type="entry name" value="VDCC_L_a1su"/>
</dbReference>
<feature type="domain" description="Voltage-dependent calcium channel alpha-1 subunit IQ" evidence="21">
    <location>
        <begin position="1623"/>
        <end position="1657"/>
    </location>
</feature>
<evidence type="ECO:0000256" key="12">
    <source>
        <dbReference type="ARBA" id="ARBA00023136"/>
    </source>
</evidence>
<feature type="transmembrane region" description="Helical" evidence="20">
    <location>
        <begin position="169"/>
        <end position="188"/>
    </location>
</feature>
<evidence type="ECO:0000256" key="10">
    <source>
        <dbReference type="ARBA" id="ARBA00022989"/>
    </source>
</evidence>
<dbReference type="Gene3D" id="1.10.287.70">
    <property type="match status" value="4"/>
</dbReference>
<feature type="transmembrane region" description="Helical" evidence="20">
    <location>
        <begin position="927"/>
        <end position="945"/>
    </location>
</feature>
<feature type="transmembrane region" description="Helical" evidence="20">
    <location>
        <begin position="1044"/>
        <end position="1077"/>
    </location>
</feature>
<accession>A0A3B4DI57</accession>
<dbReference type="FunFam" id="1.10.287.70:FF:000021">
    <property type="entry name" value="Voltage-dependent L-type calcium channel subunit alpha"/>
    <property type="match status" value="1"/>
</dbReference>
<dbReference type="InterPro" id="IPR050599">
    <property type="entry name" value="VDCC_alpha-1_subunit"/>
</dbReference>
<feature type="transmembrane region" description="Helical" evidence="20">
    <location>
        <begin position="200"/>
        <end position="219"/>
    </location>
</feature>
<keyword evidence="2" id="KW-0813">Transport</keyword>
<keyword evidence="12 20" id="KW-0472">Membrane</keyword>
<dbReference type="Gene3D" id="1.20.120.350">
    <property type="entry name" value="Voltage-gated potassium channels. Chain C"/>
    <property type="match status" value="4"/>
</dbReference>
<evidence type="ECO:0000256" key="20">
    <source>
        <dbReference type="SAM" id="Phobius"/>
    </source>
</evidence>
<evidence type="ECO:0000256" key="15">
    <source>
        <dbReference type="ARBA" id="ARBA00036634"/>
    </source>
</evidence>
<feature type="transmembrane region" description="Helical" evidence="20">
    <location>
        <begin position="541"/>
        <end position="559"/>
    </location>
</feature>
<keyword evidence="7" id="KW-0677">Repeat</keyword>
<dbReference type="FunFam" id="1.10.287.70:FF:000009">
    <property type="entry name" value="Voltage-dependent L-type calcium channel subunit alpha"/>
    <property type="match status" value="1"/>
</dbReference>
<evidence type="ECO:0000256" key="7">
    <source>
        <dbReference type="ARBA" id="ARBA00022737"/>
    </source>
</evidence>
<feature type="transmembrane region" description="Helical" evidence="20">
    <location>
        <begin position="668"/>
        <end position="687"/>
    </location>
</feature>
<evidence type="ECO:0000256" key="2">
    <source>
        <dbReference type="ARBA" id="ARBA00022448"/>
    </source>
</evidence>
<evidence type="ECO:0000256" key="3">
    <source>
        <dbReference type="ARBA" id="ARBA00022568"/>
    </source>
</evidence>
<evidence type="ECO:0000256" key="5">
    <source>
        <dbReference type="ARBA" id="ARBA00022692"/>
    </source>
</evidence>
<feature type="region of interest" description="Disordered" evidence="19">
    <location>
        <begin position="861"/>
        <end position="892"/>
    </location>
</feature>
<evidence type="ECO:0000256" key="9">
    <source>
        <dbReference type="ARBA" id="ARBA00022882"/>
    </source>
</evidence>
<dbReference type="FunFam" id="1.20.120.350:FF:000001">
    <property type="entry name" value="Voltage-dependent L-type calcium channel subunit alpha"/>
    <property type="match status" value="1"/>
</dbReference>
<dbReference type="GO" id="GO:0008331">
    <property type="term" value="F:high voltage-gated calcium channel activity"/>
    <property type="evidence" value="ECO:0007669"/>
    <property type="project" value="TreeGrafter"/>
</dbReference>
<dbReference type="SUPFAM" id="SSF81324">
    <property type="entry name" value="Voltage-gated potassium channels"/>
    <property type="match status" value="4"/>
</dbReference>
<feature type="region of interest" description="Disordered" evidence="19">
    <location>
        <begin position="1914"/>
        <end position="1933"/>
    </location>
</feature>
<dbReference type="GeneTree" id="ENSGT00940000154839"/>
<keyword evidence="8 16" id="KW-0106">Calcium</keyword>
<feature type="binding site" evidence="16">
    <location>
        <position position="723"/>
    </location>
    <ligand>
        <name>Ca(2+)</name>
        <dbReference type="ChEBI" id="CHEBI:29108"/>
    </ligand>
</feature>